<keyword evidence="10" id="KW-0472">Membrane</keyword>
<evidence type="ECO:0000256" key="6">
    <source>
        <dbReference type="ARBA" id="ARBA00022737"/>
    </source>
</evidence>
<protein>
    <submittedName>
        <fullName evidence="12">Sugar ABC transporter ATP-binding protein</fullName>
    </submittedName>
</protein>
<dbReference type="EMBL" id="CP060635">
    <property type="protein sequence ID" value="QNM08333.1"/>
    <property type="molecule type" value="Genomic_DNA"/>
</dbReference>
<dbReference type="GO" id="GO:0015749">
    <property type="term" value="P:monosaccharide transmembrane transport"/>
    <property type="evidence" value="ECO:0007669"/>
    <property type="project" value="UniProtKB-ARBA"/>
</dbReference>
<dbReference type="Gene3D" id="3.40.50.300">
    <property type="entry name" value="P-loop containing nucleotide triphosphate hydrolases"/>
    <property type="match status" value="2"/>
</dbReference>
<keyword evidence="5" id="KW-0762">Sugar transport</keyword>
<dbReference type="Pfam" id="PF00005">
    <property type="entry name" value="ABC_tran"/>
    <property type="match status" value="2"/>
</dbReference>
<keyword evidence="6" id="KW-0677">Repeat</keyword>
<reference evidence="12 13" key="1">
    <citation type="submission" date="2020-08" db="EMBL/GenBank/DDBJ databases">
        <authorList>
            <person name="Liu C."/>
            <person name="Sun Q."/>
        </authorList>
    </citation>
    <scope>NUCLEOTIDE SEQUENCE [LARGE SCALE GENOMIC DNA]</scope>
    <source>
        <strain evidence="12 13">NSJ-29</strain>
    </source>
</reference>
<accession>A0A7G9GC01</accession>
<dbReference type="InterPro" id="IPR027417">
    <property type="entry name" value="P-loop_NTPase"/>
</dbReference>
<dbReference type="GO" id="GO:0005886">
    <property type="term" value="C:plasma membrane"/>
    <property type="evidence" value="ECO:0007669"/>
    <property type="project" value="UniProtKB-SubCell"/>
</dbReference>
<evidence type="ECO:0000256" key="1">
    <source>
        <dbReference type="ARBA" id="ARBA00004202"/>
    </source>
</evidence>
<dbReference type="KEGG" id="whj:H9Q79_15855"/>
<dbReference type="CDD" id="cd03215">
    <property type="entry name" value="ABC_Carb_Monos_II"/>
    <property type="match status" value="1"/>
</dbReference>
<dbReference type="FunFam" id="3.40.50.300:FF:000127">
    <property type="entry name" value="Ribose import ATP-binding protein RbsA"/>
    <property type="match status" value="1"/>
</dbReference>
<evidence type="ECO:0000256" key="9">
    <source>
        <dbReference type="ARBA" id="ARBA00022967"/>
    </source>
</evidence>
<dbReference type="PROSITE" id="PS00211">
    <property type="entry name" value="ABC_TRANSPORTER_1"/>
    <property type="match status" value="1"/>
</dbReference>
<dbReference type="RefSeq" id="WP_249328709.1">
    <property type="nucleotide sequence ID" value="NZ_CP060635.1"/>
</dbReference>
<dbReference type="Proteomes" id="UP000515860">
    <property type="component" value="Chromosome"/>
</dbReference>
<evidence type="ECO:0000256" key="10">
    <source>
        <dbReference type="ARBA" id="ARBA00023136"/>
    </source>
</evidence>
<dbReference type="InterPro" id="IPR003439">
    <property type="entry name" value="ABC_transporter-like_ATP-bd"/>
</dbReference>
<dbReference type="SUPFAM" id="SSF52540">
    <property type="entry name" value="P-loop containing nucleoside triphosphate hydrolases"/>
    <property type="match status" value="2"/>
</dbReference>
<evidence type="ECO:0000259" key="11">
    <source>
        <dbReference type="PROSITE" id="PS50893"/>
    </source>
</evidence>
<dbReference type="AlphaFoldDB" id="A0A7G9GC01"/>
<evidence type="ECO:0000256" key="4">
    <source>
        <dbReference type="ARBA" id="ARBA00022475"/>
    </source>
</evidence>
<evidence type="ECO:0000256" key="2">
    <source>
        <dbReference type="ARBA" id="ARBA00004533"/>
    </source>
</evidence>
<evidence type="ECO:0000313" key="13">
    <source>
        <dbReference type="Proteomes" id="UP000515860"/>
    </source>
</evidence>
<keyword evidence="3" id="KW-0813">Transport</keyword>
<comment type="subcellular location">
    <subcellularLocation>
        <location evidence="2">Cell inner membrane</location>
    </subcellularLocation>
    <subcellularLocation>
        <location evidence="1">Cell membrane</location>
        <topology evidence="1">Peripheral membrane protein</topology>
    </subcellularLocation>
</comment>
<dbReference type="PANTHER" id="PTHR43790">
    <property type="entry name" value="CARBOHYDRATE TRANSPORT ATP-BINDING PROTEIN MG119-RELATED"/>
    <property type="match status" value="1"/>
</dbReference>
<feature type="domain" description="ABC transporter" evidence="11">
    <location>
        <begin position="255"/>
        <end position="498"/>
    </location>
</feature>
<dbReference type="GO" id="GO:0005524">
    <property type="term" value="F:ATP binding"/>
    <property type="evidence" value="ECO:0007669"/>
    <property type="project" value="UniProtKB-KW"/>
</dbReference>
<dbReference type="InterPro" id="IPR050107">
    <property type="entry name" value="ABC_carbohydrate_import_ATPase"/>
</dbReference>
<proteinExistence type="predicted"/>
<dbReference type="InterPro" id="IPR017871">
    <property type="entry name" value="ABC_transporter-like_CS"/>
</dbReference>
<evidence type="ECO:0000256" key="8">
    <source>
        <dbReference type="ARBA" id="ARBA00022840"/>
    </source>
</evidence>
<name>A0A7G9GC01_9FIRM</name>
<dbReference type="FunFam" id="3.40.50.300:FF:000126">
    <property type="entry name" value="Galactose/methyl galactoside import ATP-binding protein MglA"/>
    <property type="match status" value="1"/>
</dbReference>
<organism evidence="12 13">
    <name type="scientific">Wansuia hejianensis</name>
    <dbReference type="NCBI Taxonomy" id="2763667"/>
    <lineage>
        <taxon>Bacteria</taxon>
        <taxon>Bacillati</taxon>
        <taxon>Bacillota</taxon>
        <taxon>Clostridia</taxon>
        <taxon>Lachnospirales</taxon>
        <taxon>Lachnospiraceae</taxon>
        <taxon>Wansuia</taxon>
    </lineage>
</organism>
<dbReference type="CDD" id="cd03216">
    <property type="entry name" value="ABC_Carb_Monos_I"/>
    <property type="match status" value="1"/>
</dbReference>
<dbReference type="InterPro" id="IPR003593">
    <property type="entry name" value="AAA+_ATPase"/>
</dbReference>
<dbReference type="GO" id="GO:0016887">
    <property type="term" value="F:ATP hydrolysis activity"/>
    <property type="evidence" value="ECO:0007669"/>
    <property type="project" value="InterPro"/>
</dbReference>
<keyword evidence="7" id="KW-0547">Nucleotide-binding</keyword>
<gene>
    <name evidence="12" type="ORF">H9Q79_15855</name>
</gene>
<sequence length="499" mass="55228">MSEEYILELEHINKAFPGVKALDDVSLSIRRGEVRGLVGENGAGKSTLMKILTGVYPKDSGTIKIDGKEVRINTPLDAQKLGLSIIFQEFNLVNSLSIAENIFVGRLPQKGVKGIDWKAVYRQAGEWLAKVGLSEDVTKKVGSLSVAGKQMVEIAKALSFHSKIIIMDEPSATLTTNELQHLFEIIDVLKRENITVIYISHRLDEIFRLCDTVTVIRDGAVIDTNRIEELDRKSIISKMVGRSMDQEYPKRRGVPGAETVLRAENLTREPKFRNISFELKKGEILGIAGLVGAGRTEIVRCIFGADRLDSGALYVRVKPVEIKSPRQAIALGIALVTEDRKTQGLVLEASIAGNTTLANLKAVTDRGFINRKKENEVARDYIRQLKTKAPGEGTSCMTLSGGNQQKVVLAKWLYTQADILILDEPTRGIDVGAKYEIYQLIHKFVGEGKSVIMISSEMPEVLNMSDRVIVIHEGNQKGELTKEEMTAENVMKLAILTEE</sequence>
<dbReference type="PROSITE" id="PS50893">
    <property type="entry name" value="ABC_TRANSPORTER_2"/>
    <property type="match status" value="2"/>
</dbReference>
<evidence type="ECO:0000256" key="5">
    <source>
        <dbReference type="ARBA" id="ARBA00022597"/>
    </source>
</evidence>
<dbReference type="PANTHER" id="PTHR43790:SF3">
    <property type="entry name" value="D-ALLOSE IMPORT ATP-BINDING PROTEIN ALSA-RELATED"/>
    <property type="match status" value="1"/>
</dbReference>
<keyword evidence="9" id="KW-1278">Translocase</keyword>
<evidence type="ECO:0000313" key="12">
    <source>
        <dbReference type="EMBL" id="QNM08333.1"/>
    </source>
</evidence>
<evidence type="ECO:0000256" key="3">
    <source>
        <dbReference type="ARBA" id="ARBA00022448"/>
    </source>
</evidence>
<evidence type="ECO:0000256" key="7">
    <source>
        <dbReference type="ARBA" id="ARBA00022741"/>
    </source>
</evidence>
<keyword evidence="4" id="KW-1003">Cell membrane</keyword>
<keyword evidence="8 12" id="KW-0067">ATP-binding</keyword>
<feature type="domain" description="ABC transporter" evidence="11">
    <location>
        <begin position="7"/>
        <end position="243"/>
    </location>
</feature>
<keyword evidence="13" id="KW-1185">Reference proteome</keyword>
<dbReference type="SMART" id="SM00382">
    <property type="entry name" value="AAA"/>
    <property type="match status" value="2"/>
</dbReference>